<dbReference type="NCBIfam" id="TIGR01764">
    <property type="entry name" value="excise"/>
    <property type="match status" value="1"/>
</dbReference>
<reference evidence="2 3" key="1">
    <citation type="submission" date="2017-06" db="EMBL/GenBank/DDBJ databases">
        <authorList>
            <person name="Kim H.J."/>
            <person name="Triplett B.A."/>
        </authorList>
    </citation>
    <scope>NUCLEOTIDE SEQUENCE [LARGE SCALE GENOMIC DNA]</scope>
    <source>
        <strain evidence="2 3">DSM 18704</strain>
    </source>
</reference>
<dbReference type="RefSeq" id="WP_176441915.1">
    <property type="nucleotide sequence ID" value="NZ_FZOU01000016.1"/>
</dbReference>
<proteinExistence type="predicted"/>
<evidence type="ECO:0000313" key="3">
    <source>
        <dbReference type="Proteomes" id="UP000198356"/>
    </source>
</evidence>
<dbReference type="EMBL" id="FZOU01000016">
    <property type="protein sequence ID" value="SNT43516.1"/>
    <property type="molecule type" value="Genomic_DNA"/>
</dbReference>
<dbReference type="InterPro" id="IPR041657">
    <property type="entry name" value="HTH_17"/>
</dbReference>
<sequence length="152" mass="16872">MSTRIQDPISLPAAASDQVNALHNLLRQEGKAQLVGKGGEPAIELPDAVFDLLVRIVEELQQGKAISIVPVTQDLTTQQAAEMLGVSRPYFVKLLEMGQLPFHSAGTHRRVYLQDLLVYKRQRDRQRREALDEMGREADEQGAYGTVLLPVA</sequence>
<dbReference type="Proteomes" id="UP000198356">
    <property type="component" value="Unassembled WGS sequence"/>
</dbReference>
<dbReference type="GO" id="GO:0003677">
    <property type="term" value="F:DNA binding"/>
    <property type="evidence" value="ECO:0007669"/>
    <property type="project" value="InterPro"/>
</dbReference>
<dbReference type="InterPro" id="IPR010093">
    <property type="entry name" value="SinI_DNA-bd"/>
</dbReference>
<keyword evidence="3" id="KW-1185">Reference proteome</keyword>
<evidence type="ECO:0000313" key="2">
    <source>
        <dbReference type="EMBL" id="SNT43516.1"/>
    </source>
</evidence>
<evidence type="ECO:0000259" key="1">
    <source>
        <dbReference type="Pfam" id="PF12728"/>
    </source>
</evidence>
<dbReference type="AlphaFoldDB" id="A0A239MLC8"/>
<protein>
    <submittedName>
        <fullName evidence="2">DNA binding domain-containing protein, excisionase family</fullName>
    </submittedName>
</protein>
<gene>
    <name evidence="2" type="ORF">SAMN05421770_1165</name>
</gene>
<dbReference type="Pfam" id="PF12728">
    <property type="entry name" value="HTH_17"/>
    <property type="match status" value="1"/>
</dbReference>
<feature type="domain" description="Helix-turn-helix" evidence="1">
    <location>
        <begin position="75"/>
        <end position="123"/>
    </location>
</feature>
<organism evidence="2 3">
    <name type="scientific">Granulicella rosea</name>
    <dbReference type="NCBI Taxonomy" id="474952"/>
    <lineage>
        <taxon>Bacteria</taxon>
        <taxon>Pseudomonadati</taxon>
        <taxon>Acidobacteriota</taxon>
        <taxon>Terriglobia</taxon>
        <taxon>Terriglobales</taxon>
        <taxon>Acidobacteriaceae</taxon>
        <taxon>Granulicella</taxon>
    </lineage>
</organism>
<accession>A0A239MLC8</accession>
<name>A0A239MLC8_9BACT</name>